<protein>
    <submittedName>
        <fullName evidence="1">Uncharacterized protein</fullName>
    </submittedName>
</protein>
<gene>
    <name evidence="1" type="ORF">GCM10010368_33780</name>
</gene>
<accession>A0ABN3ENQ1</accession>
<comment type="caution">
    <text evidence="1">The sequence shown here is derived from an EMBL/GenBank/DDBJ whole genome shotgun (WGS) entry which is preliminary data.</text>
</comment>
<sequence length="57" mass="5635">MAATVGSGSGTPDSRTCDAVLSVTTSAVNSAARTALTGVPDMSITLSSVPRARVKDP</sequence>
<reference evidence="1 2" key="1">
    <citation type="journal article" date="2019" name="Int. J. Syst. Evol. Microbiol.">
        <title>The Global Catalogue of Microorganisms (GCM) 10K type strain sequencing project: providing services to taxonomists for standard genome sequencing and annotation.</title>
        <authorList>
            <consortium name="The Broad Institute Genomics Platform"/>
            <consortium name="The Broad Institute Genome Sequencing Center for Infectious Disease"/>
            <person name="Wu L."/>
            <person name="Ma J."/>
        </authorList>
    </citation>
    <scope>NUCLEOTIDE SEQUENCE [LARGE SCALE GENOMIC DNA]</scope>
    <source>
        <strain evidence="1 2">JCM 4823</strain>
    </source>
</reference>
<organism evidence="1 2">
    <name type="scientific">Streptomyces roseiscleroticus</name>
    <dbReference type="NCBI Taxonomy" id="1972"/>
    <lineage>
        <taxon>Bacteria</taxon>
        <taxon>Bacillati</taxon>
        <taxon>Actinomycetota</taxon>
        <taxon>Actinomycetes</taxon>
        <taxon>Kitasatosporales</taxon>
        <taxon>Streptomycetaceae</taxon>
        <taxon>Streptomyces</taxon>
    </lineage>
</organism>
<dbReference type="Proteomes" id="UP001500442">
    <property type="component" value="Unassembled WGS sequence"/>
</dbReference>
<evidence type="ECO:0000313" key="1">
    <source>
        <dbReference type="EMBL" id="GAA2263472.1"/>
    </source>
</evidence>
<evidence type="ECO:0000313" key="2">
    <source>
        <dbReference type="Proteomes" id="UP001500442"/>
    </source>
</evidence>
<name>A0ABN3ENQ1_9ACTN</name>
<keyword evidence="2" id="KW-1185">Reference proteome</keyword>
<dbReference type="EMBL" id="BAAASN010000007">
    <property type="protein sequence ID" value="GAA2263472.1"/>
    <property type="molecule type" value="Genomic_DNA"/>
</dbReference>
<proteinExistence type="predicted"/>